<dbReference type="InterPro" id="IPR037518">
    <property type="entry name" value="MPN"/>
</dbReference>
<evidence type="ECO:0000256" key="2">
    <source>
        <dbReference type="ARBA" id="ARBA00022723"/>
    </source>
</evidence>
<keyword evidence="2" id="KW-0479">Metal-binding</keyword>
<dbReference type="GO" id="GO:0046872">
    <property type="term" value="F:metal ion binding"/>
    <property type="evidence" value="ECO:0007669"/>
    <property type="project" value="UniProtKB-KW"/>
</dbReference>
<keyword evidence="8" id="KW-1185">Reference proteome</keyword>
<dbReference type="Proteomes" id="UP000461409">
    <property type="component" value="Unassembled WGS sequence"/>
</dbReference>
<dbReference type="PANTHER" id="PTHR30471">
    <property type="entry name" value="DNA REPAIR PROTEIN RADC"/>
    <property type="match status" value="1"/>
</dbReference>
<dbReference type="PANTHER" id="PTHR30471:SF3">
    <property type="entry name" value="UPF0758 PROTEIN YEES-RELATED"/>
    <property type="match status" value="1"/>
</dbReference>
<evidence type="ECO:0000313" key="8">
    <source>
        <dbReference type="Proteomes" id="UP000461409"/>
    </source>
</evidence>
<dbReference type="InterPro" id="IPR020891">
    <property type="entry name" value="UPF0758_CS"/>
</dbReference>
<evidence type="ECO:0000256" key="4">
    <source>
        <dbReference type="ARBA" id="ARBA00022833"/>
    </source>
</evidence>
<dbReference type="PROSITE" id="PS50249">
    <property type="entry name" value="MPN"/>
    <property type="match status" value="1"/>
</dbReference>
<organism evidence="7 8">
    <name type="scientific">Aurantiacibacter rhizosphaerae</name>
    <dbReference type="NCBI Taxonomy" id="2691582"/>
    <lineage>
        <taxon>Bacteria</taxon>
        <taxon>Pseudomonadati</taxon>
        <taxon>Pseudomonadota</taxon>
        <taxon>Alphaproteobacteria</taxon>
        <taxon>Sphingomonadales</taxon>
        <taxon>Erythrobacteraceae</taxon>
        <taxon>Aurantiacibacter</taxon>
    </lineage>
</organism>
<name>A0A844XBX1_9SPHN</name>
<dbReference type="RefSeq" id="WP_160484623.1">
    <property type="nucleotide sequence ID" value="NZ_WUBR01000001.1"/>
</dbReference>
<keyword evidence="5" id="KW-0482">Metalloprotease</keyword>
<accession>A0A844XBX1</accession>
<evidence type="ECO:0000256" key="1">
    <source>
        <dbReference type="ARBA" id="ARBA00022670"/>
    </source>
</evidence>
<evidence type="ECO:0000256" key="3">
    <source>
        <dbReference type="ARBA" id="ARBA00022801"/>
    </source>
</evidence>
<feature type="domain" description="MPN" evidence="6">
    <location>
        <begin position="70"/>
        <end position="194"/>
    </location>
</feature>
<reference evidence="7 8" key="2">
    <citation type="submission" date="2020-02" db="EMBL/GenBank/DDBJ databases">
        <title>Erythrobacter dongmakensis sp. nov., isolated from a tidal mudflat.</title>
        <authorList>
            <person name="Kim I.S."/>
        </authorList>
    </citation>
    <scope>NUCLEOTIDE SEQUENCE [LARGE SCALE GENOMIC DNA]</scope>
    <source>
        <strain evidence="7 8">GH3-10</strain>
    </source>
</reference>
<dbReference type="PROSITE" id="PS01302">
    <property type="entry name" value="UPF0758"/>
    <property type="match status" value="1"/>
</dbReference>
<evidence type="ECO:0000259" key="6">
    <source>
        <dbReference type="PROSITE" id="PS50249"/>
    </source>
</evidence>
<proteinExistence type="predicted"/>
<dbReference type="GO" id="GO:0006508">
    <property type="term" value="P:proteolysis"/>
    <property type="evidence" value="ECO:0007669"/>
    <property type="project" value="UniProtKB-KW"/>
</dbReference>
<reference evidence="7 8" key="1">
    <citation type="submission" date="2019-12" db="EMBL/GenBank/DDBJ databases">
        <authorList>
            <person name="Lee S.D."/>
        </authorList>
    </citation>
    <scope>NUCLEOTIDE SEQUENCE [LARGE SCALE GENOMIC DNA]</scope>
    <source>
        <strain evidence="7 8">GH3-10</strain>
    </source>
</reference>
<dbReference type="Pfam" id="PF04002">
    <property type="entry name" value="RadC"/>
    <property type="match status" value="1"/>
</dbReference>
<dbReference type="AlphaFoldDB" id="A0A844XBX1"/>
<evidence type="ECO:0000313" key="7">
    <source>
        <dbReference type="EMBL" id="MWV27005.1"/>
    </source>
</evidence>
<dbReference type="EMBL" id="WUBR01000001">
    <property type="protein sequence ID" value="MWV27005.1"/>
    <property type="molecule type" value="Genomic_DNA"/>
</dbReference>
<gene>
    <name evidence="7" type="ORF">GRF63_03710</name>
</gene>
<keyword evidence="1" id="KW-0645">Protease</keyword>
<sequence>MADHLSPLIGVEAEDVAGHLIARFGTIARALEASPEALEVTLADFSTAATKICAARNLMKFAGNEKLVGCEVQPDDVGLHEHLRSKLNNPVEERMHAVFLDRANMYLSSETVARGSSSGLLLRIRHLVHRALDLGASKLLIAHNHPSGDCTPSQADRTSTEKFVEIAGALDLEIVDHLIVSTDGTFSLKQGRKL</sequence>
<protein>
    <recommendedName>
        <fullName evidence="6">MPN domain-containing protein</fullName>
    </recommendedName>
</protein>
<dbReference type="InterPro" id="IPR001405">
    <property type="entry name" value="UPF0758"/>
</dbReference>
<keyword evidence="3" id="KW-0378">Hydrolase</keyword>
<dbReference type="Gene3D" id="3.40.140.10">
    <property type="entry name" value="Cytidine Deaminase, domain 2"/>
    <property type="match status" value="1"/>
</dbReference>
<dbReference type="InterPro" id="IPR025657">
    <property type="entry name" value="RadC_JAB"/>
</dbReference>
<evidence type="ECO:0000256" key="5">
    <source>
        <dbReference type="ARBA" id="ARBA00023049"/>
    </source>
</evidence>
<dbReference type="GO" id="GO:0008237">
    <property type="term" value="F:metallopeptidase activity"/>
    <property type="evidence" value="ECO:0007669"/>
    <property type="project" value="UniProtKB-KW"/>
</dbReference>
<comment type="caution">
    <text evidence="7">The sequence shown here is derived from an EMBL/GenBank/DDBJ whole genome shotgun (WGS) entry which is preliminary data.</text>
</comment>
<keyword evidence="4" id="KW-0862">Zinc</keyword>